<evidence type="ECO:0000313" key="4">
    <source>
        <dbReference type="Proteomes" id="UP000177506"/>
    </source>
</evidence>
<evidence type="ECO:0000259" key="2">
    <source>
        <dbReference type="Pfam" id="PF11790"/>
    </source>
</evidence>
<feature type="chain" id="PRO_5009579600" description="Asl1-like glycosyl hydrolase catalytic domain-containing protein" evidence="1">
    <location>
        <begin position="31"/>
        <end position="181"/>
    </location>
</feature>
<gene>
    <name evidence="3" type="ORF">BEN49_21420</name>
</gene>
<dbReference type="EMBL" id="MDZA01000097">
    <property type="protein sequence ID" value="OGX91017.1"/>
    <property type="molecule type" value="Genomic_DNA"/>
</dbReference>
<keyword evidence="4" id="KW-1185">Reference proteome</keyword>
<dbReference type="Pfam" id="PF11790">
    <property type="entry name" value="Glyco_hydro_cc"/>
    <property type="match status" value="1"/>
</dbReference>
<organism evidence="3 4">
    <name type="scientific">Hymenobacter coccineus</name>
    <dbReference type="NCBI Taxonomy" id="1908235"/>
    <lineage>
        <taxon>Bacteria</taxon>
        <taxon>Pseudomonadati</taxon>
        <taxon>Bacteroidota</taxon>
        <taxon>Cytophagia</taxon>
        <taxon>Cytophagales</taxon>
        <taxon>Hymenobacteraceae</taxon>
        <taxon>Hymenobacter</taxon>
    </lineage>
</organism>
<feature type="signal peptide" evidence="1">
    <location>
        <begin position="1"/>
        <end position="30"/>
    </location>
</feature>
<feature type="domain" description="Asl1-like glycosyl hydrolase catalytic" evidence="2">
    <location>
        <begin position="38"/>
        <end position="92"/>
    </location>
</feature>
<comment type="caution">
    <text evidence="3">The sequence shown here is derived from an EMBL/GenBank/DDBJ whole genome shotgun (WGS) entry which is preliminary data.</text>
</comment>
<sequence>MKKHSTNWWPSGWLLGLLGLLANWPAPTQAQTKSPKRGVAYDFTSAADLQALAPGLSWWYGWAPIPKAAVANTYQGLGSEFVPMQWDEILDGSTVTANRLAAATSGWGCPPRGTNVPVALGLQQRGLEDGQRAEDVRLAERPHVRRGGFLNGAHQRVAGVVEHHVEPPEVRVRLRDLLPVN</sequence>
<protein>
    <recommendedName>
        <fullName evidence="2">Asl1-like glycosyl hydrolase catalytic domain-containing protein</fullName>
    </recommendedName>
</protein>
<reference evidence="3 4" key="1">
    <citation type="submission" date="2016-08" db="EMBL/GenBank/DDBJ databases">
        <title>Hymenobacter coccineus sp. nov., Hymenobacter lapidarius sp. nov. and Hymenobacter glacialis sp. nov., isolated from Antarctic soil.</title>
        <authorList>
            <person name="Sedlacek I."/>
            <person name="Kralova S."/>
            <person name="Kyrova K."/>
            <person name="Maslanova I."/>
            <person name="Stankova E."/>
            <person name="Vrbovska V."/>
            <person name="Nemec M."/>
            <person name="Bartak M."/>
            <person name="Svec P."/>
            <person name="Busse H.-J."/>
            <person name="Pantucek R."/>
        </authorList>
    </citation>
    <scope>NUCLEOTIDE SEQUENCE [LARGE SCALE GENOMIC DNA]</scope>
    <source>
        <strain evidence="3 4">CCM 8649</strain>
    </source>
</reference>
<name>A0A1G1TJI2_9BACT</name>
<dbReference type="AlphaFoldDB" id="A0A1G1TJI2"/>
<keyword evidence="1" id="KW-0732">Signal</keyword>
<dbReference type="InterPro" id="IPR024655">
    <property type="entry name" value="Asl1_glyco_hydro_catalytic"/>
</dbReference>
<evidence type="ECO:0000256" key="1">
    <source>
        <dbReference type="SAM" id="SignalP"/>
    </source>
</evidence>
<proteinExistence type="predicted"/>
<accession>A0A1G1TJI2</accession>
<evidence type="ECO:0000313" key="3">
    <source>
        <dbReference type="EMBL" id="OGX91017.1"/>
    </source>
</evidence>
<dbReference type="Proteomes" id="UP000177506">
    <property type="component" value="Unassembled WGS sequence"/>
</dbReference>